<dbReference type="Gene3D" id="3.40.50.300">
    <property type="entry name" value="P-loop containing nucleotide triphosphate hydrolases"/>
    <property type="match status" value="1"/>
</dbReference>
<evidence type="ECO:0008006" key="3">
    <source>
        <dbReference type="Google" id="ProtNLM"/>
    </source>
</evidence>
<dbReference type="OrthoDB" id="9255714at2"/>
<dbReference type="RefSeq" id="WP_006105745.1">
    <property type="nucleotide sequence ID" value="NZ_DS989873.1"/>
</dbReference>
<dbReference type="InterPro" id="IPR027417">
    <property type="entry name" value="P-loop_NTPase"/>
</dbReference>
<dbReference type="eggNOG" id="COG1100">
    <property type="taxonomic scope" value="Bacteria"/>
</dbReference>
<dbReference type="Proteomes" id="UP000003835">
    <property type="component" value="Unassembled WGS sequence"/>
</dbReference>
<sequence length="329" mass="37592">MPKELNITMLGASGVGKTTLLTSMYEQFEATSRQANLHLKPDIETAAILERYLAQLKSLTYEFKADERTKGIRGTLAVAGPESLPSYRFDLGLNDKKDDLRLQFRDYPGGYILPSDVAGRRFVQKMLRECAAVIVAIDTPALMELNGRWHEVRNKPDEIMALFKTAYQKLDEPKLVILAPVKCETYMQDEVSANNLIKQIQEKYAPLLKFFQEPRRADKIAVVTTPVQTVGCVVFLKIEVENLNQPRFYFRKTSFDAKYSPQDSEQLLRYLLRFLLKVYIQNRNWSMFNVVRELFNPDAQLKQAVEQFAQGCKTNGGFAVLQGKSLLTL</sequence>
<name>B4W347_9CYAN</name>
<reference evidence="1 2" key="1">
    <citation type="submission" date="2008-07" db="EMBL/GenBank/DDBJ databases">
        <authorList>
            <person name="Tandeau de Marsac N."/>
            <person name="Ferriera S."/>
            <person name="Johnson J."/>
            <person name="Kravitz S."/>
            <person name="Beeson K."/>
            <person name="Sutton G."/>
            <person name="Rogers Y.-H."/>
            <person name="Friedman R."/>
            <person name="Frazier M."/>
            <person name="Venter J.C."/>
        </authorList>
    </citation>
    <scope>NUCLEOTIDE SEQUENCE [LARGE SCALE GENOMIC DNA]</scope>
    <source>
        <strain evidence="1 2">PCC 7420</strain>
    </source>
</reference>
<dbReference type="EMBL" id="DS989873">
    <property type="protein sequence ID" value="EDX71393.1"/>
    <property type="molecule type" value="Genomic_DNA"/>
</dbReference>
<proteinExistence type="predicted"/>
<dbReference type="STRING" id="118168.MC7420_1607"/>
<protein>
    <recommendedName>
        <fullName evidence="3">Double-GTPase 2 domain-containing protein</fullName>
    </recommendedName>
</protein>
<dbReference type="AlphaFoldDB" id="B4W347"/>
<accession>B4W347</accession>
<dbReference type="HOGENOM" id="CLU_053839_0_0_3"/>
<evidence type="ECO:0000313" key="1">
    <source>
        <dbReference type="EMBL" id="EDX71393.1"/>
    </source>
</evidence>
<dbReference type="SUPFAM" id="SSF52540">
    <property type="entry name" value="P-loop containing nucleoside triphosphate hydrolases"/>
    <property type="match status" value="1"/>
</dbReference>
<keyword evidence="2" id="KW-1185">Reference proteome</keyword>
<gene>
    <name evidence="1" type="ORF">MC7420_1607</name>
</gene>
<organism evidence="1 2">
    <name type="scientific">Coleofasciculus chthonoplastes PCC 7420</name>
    <dbReference type="NCBI Taxonomy" id="118168"/>
    <lineage>
        <taxon>Bacteria</taxon>
        <taxon>Bacillati</taxon>
        <taxon>Cyanobacteriota</taxon>
        <taxon>Cyanophyceae</taxon>
        <taxon>Coleofasciculales</taxon>
        <taxon>Coleofasciculaceae</taxon>
        <taxon>Coleofasciculus</taxon>
    </lineage>
</organism>
<evidence type="ECO:0000313" key="2">
    <source>
        <dbReference type="Proteomes" id="UP000003835"/>
    </source>
</evidence>